<evidence type="ECO:0000313" key="1">
    <source>
        <dbReference type="Proteomes" id="UP000887563"/>
    </source>
</evidence>
<keyword evidence="1" id="KW-1185">Reference proteome</keyword>
<protein>
    <submittedName>
        <fullName evidence="2">ShKT domain-containing protein</fullName>
    </submittedName>
</protein>
<accession>A0A914M6C6</accession>
<reference evidence="2" key="1">
    <citation type="submission" date="2022-11" db="UniProtKB">
        <authorList>
            <consortium name="WormBaseParasite"/>
        </authorList>
    </citation>
    <scope>IDENTIFICATION</scope>
</reference>
<dbReference type="Proteomes" id="UP000887563">
    <property type="component" value="Unplaced"/>
</dbReference>
<dbReference type="AlphaFoldDB" id="A0A914M6C6"/>
<sequence length="80" mass="9241">MIENIDKQKELILNKHQKQFGIKNENNSEIWSAWNGTCQHFASSQPCKDGQVIGFESRECIAKDPLFCKGPFFRYCTLPC</sequence>
<proteinExistence type="predicted"/>
<organism evidence="1 2">
    <name type="scientific">Meloidogyne incognita</name>
    <name type="common">Southern root-knot nematode worm</name>
    <name type="synonym">Oxyuris incognita</name>
    <dbReference type="NCBI Taxonomy" id="6306"/>
    <lineage>
        <taxon>Eukaryota</taxon>
        <taxon>Metazoa</taxon>
        <taxon>Ecdysozoa</taxon>
        <taxon>Nematoda</taxon>
        <taxon>Chromadorea</taxon>
        <taxon>Rhabditida</taxon>
        <taxon>Tylenchina</taxon>
        <taxon>Tylenchomorpha</taxon>
        <taxon>Tylenchoidea</taxon>
        <taxon>Meloidogynidae</taxon>
        <taxon>Meloidogyninae</taxon>
        <taxon>Meloidogyne</taxon>
        <taxon>Meloidogyne incognita group</taxon>
    </lineage>
</organism>
<name>A0A914M6C6_MELIC</name>
<evidence type="ECO:0000313" key="2">
    <source>
        <dbReference type="WBParaSite" id="Minc3s01222g21839"/>
    </source>
</evidence>
<dbReference type="WBParaSite" id="Minc3s01222g21839">
    <property type="protein sequence ID" value="Minc3s01222g21839"/>
    <property type="gene ID" value="Minc3s01222g21839"/>
</dbReference>